<sequence length="357" mass="39033">MDKEGVSDPAARELRRQRLLNSISEIEKDYLPAANPAHETAGAEPFPHAERVIDREASRERVATRPRTASLKGDKQEPRLDHASQPHDPEGAGRREPSFEEPAELAEPAGPDADFYPDRMSPEPDSRAASRDEPDRRFRRRSKRGREKDGRPKRRPYAWMMLILTLLVFALLGVGFWALSNADYEFVLERFLQETDPGEDYTPEARLGAGTDDRTQFTLYDPAADGEPAIEGDLSAEIENTGQLRLLHVEGGGEAAAIVIEIPQQQLSELSGQPYTVAMRARSEAEGGATLLVSCDFASLGDCGSRRYEAEATAGDLLFAGTMEGGAPGADGAIRIALPNESSEVDIFSVTILLGDD</sequence>
<name>A0A3L7J8U7_9HYPH</name>
<organism evidence="3 4">
    <name type="scientific">Notoacmeibacter ruber</name>
    <dbReference type="NCBI Taxonomy" id="2670375"/>
    <lineage>
        <taxon>Bacteria</taxon>
        <taxon>Pseudomonadati</taxon>
        <taxon>Pseudomonadota</taxon>
        <taxon>Alphaproteobacteria</taxon>
        <taxon>Hyphomicrobiales</taxon>
        <taxon>Notoacmeibacteraceae</taxon>
        <taxon>Notoacmeibacter</taxon>
    </lineage>
</organism>
<evidence type="ECO:0000313" key="3">
    <source>
        <dbReference type="EMBL" id="RLQ87157.1"/>
    </source>
</evidence>
<evidence type="ECO:0000256" key="2">
    <source>
        <dbReference type="SAM" id="Phobius"/>
    </source>
</evidence>
<comment type="caution">
    <text evidence="3">The sequence shown here is derived from an EMBL/GenBank/DDBJ whole genome shotgun (WGS) entry which is preliminary data.</text>
</comment>
<reference evidence="3 4" key="1">
    <citation type="submission" date="2018-10" db="EMBL/GenBank/DDBJ databases">
        <title>Notoacmeibacter sp. M2BS9Y-3-1, whole genome shotgun sequence.</title>
        <authorList>
            <person name="Tuo L."/>
        </authorList>
    </citation>
    <scope>NUCLEOTIDE SEQUENCE [LARGE SCALE GENOMIC DNA]</scope>
    <source>
        <strain evidence="3 4">M2BS9Y-3-1</strain>
    </source>
</reference>
<keyword evidence="2" id="KW-0472">Membrane</keyword>
<feature type="compositionally biased region" description="Basic and acidic residues" evidence="1">
    <location>
        <begin position="47"/>
        <end position="63"/>
    </location>
</feature>
<feature type="compositionally biased region" description="Basic and acidic residues" evidence="1">
    <location>
        <begin position="116"/>
        <end position="136"/>
    </location>
</feature>
<evidence type="ECO:0000313" key="4">
    <source>
        <dbReference type="Proteomes" id="UP000281094"/>
    </source>
</evidence>
<accession>A0A3L7J8U7</accession>
<dbReference type="Proteomes" id="UP000281094">
    <property type="component" value="Unassembled WGS sequence"/>
</dbReference>
<dbReference type="AlphaFoldDB" id="A0A3L7J8U7"/>
<gene>
    <name evidence="3" type="ORF">D8780_01940</name>
</gene>
<proteinExistence type="predicted"/>
<keyword evidence="2" id="KW-0812">Transmembrane</keyword>
<keyword evidence="2" id="KW-1133">Transmembrane helix</keyword>
<feature type="transmembrane region" description="Helical" evidence="2">
    <location>
        <begin position="157"/>
        <end position="179"/>
    </location>
</feature>
<feature type="compositionally biased region" description="Basic residues" evidence="1">
    <location>
        <begin position="137"/>
        <end position="152"/>
    </location>
</feature>
<feature type="compositionally biased region" description="Basic and acidic residues" evidence="1">
    <location>
        <begin position="72"/>
        <end position="98"/>
    </location>
</feature>
<evidence type="ECO:0000256" key="1">
    <source>
        <dbReference type="SAM" id="MobiDB-lite"/>
    </source>
</evidence>
<keyword evidence="4" id="KW-1185">Reference proteome</keyword>
<feature type="region of interest" description="Disordered" evidence="1">
    <location>
        <begin position="31"/>
        <end position="152"/>
    </location>
</feature>
<dbReference type="EMBL" id="RCWN01000001">
    <property type="protein sequence ID" value="RLQ87157.1"/>
    <property type="molecule type" value="Genomic_DNA"/>
</dbReference>
<protein>
    <submittedName>
        <fullName evidence="3">Uncharacterized protein</fullName>
    </submittedName>
</protein>